<evidence type="ECO:0000256" key="1">
    <source>
        <dbReference type="SAM" id="Coils"/>
    </source>
</evidence>
<organism evidence="4 5">
    <name type="scientific">Urochloa decumbens</name>
    <dbReference type="NCBI Taxonomy" id="240449"/>
    <lineage>
        <taxon>Eukaryota</taxon>
        <taxon>Viridiplantae</taxon>
        <taxon>Streptophyta</taxon>
        <taxon>Embryophyta</taxon>
        <taxon>Tracheophyta</taxon>
        <taxon>Spermatophyta</taxon>
        <taxon>Magnoliopsida</taxon>
        <taxon>Liliopsida</taxon>
        <taxon>Poales</taxon>
        <taxon>Poaceae</taxon>
        <taxon>PACMAD clade</taxon>
        <taxon>Panicoideae</taxon>
        <taxon>Panicodae</taxon>
        <taxon>Paniceae</taxon>
        <taxon>Melinidinae</taxon>
        <taxon>Urochloa</taxon>
    </lineage>
</organism>
<evidence type="ECO:0000259" key="3">
    <source>
        <dbReference type="Pfam" id="PF25972"/>
    </source>
</evidence>
<feature type="region of interest" description="Disordered" evidence="2">
    <location>
        <begin position="149"/>
        <end position="184"/>
    </location>
</feature>
<dbReference type="PANTHER" id="PTHR47383">
    <property type="entry name" value="OS03G0659800 PROTEIN"/>
    <property type="match status" value="1"/>
</dbReference>
<feature type="domain" description="At4g15545-like C-terminal" evidence="3">
    <location>
        <begin position="181"/>
        <end position="247"/>
    </location>
</feature>
<evidence type="ECO:0000256" key="2">
    <source>
        <dbReference type="SAM" id="MobiDB-lite"/>
    </source>
</evidence>
<accession>A0ABC9F8K2</accession>
<dbReference type="InterPro" id="IPR058936">
    <property type="entry name" value="At4g15545-like"/>
</dbReference>
<protein>
    <recommendedName>
        <fullName evidence="3">At4g15545-like C-terminal domain-containing protein</fullName>
    </recommendedName>
</protein>
<dbReference type="AlphaFoldDB" id="A0ABC9F8K2"/>
<evidence type="ECO:0000313" key="5">
    <source>
        <dbReference type="Proteomes" id="UP001497457"/>
    </source>
</evidence>
<sequence>MARHEASASPAGVDFHLPDEILAVIPTDPYEQLDVARKITSMAIASRVSRLEADAARLRRDLADRDRTEADLRARLADSDARLAAALEENVKLAKERDSLAATAKKLARNLSKLEAFKKQLMKSLSEDNLLQLSETGQDHDAEDNLTARVPSWKDEVSSSHSSSGASSRSTKSESTYGGRPRIDGKEFFRQARTRLSYEQFGAFLANIKEFNAQKQSREDTLSKAEEIFGAEHKDLYISFQNMLNRNQS</sequence>
<proteinExistence type="predicted"/>
<dbReference type="EMBL" id="OZ075115">
    <property type="protein sequence ID" value="CAL5069955.1"/>
    <property type="molecule type" value="Genomic_DNA"/>
</dbReference>
<gene>
    <name evidence="4" type="ORF">URODEC1_LOCUS102528</name>
</gene>
<dbReference type="Proteomes" id="UP001497457">
    <property type="component" value="Chromosome 5rd"/>
</dbReference>
<dbReference type="Pfam" id="PF25972">
    <property type="entry name" value="At4g15545_C"/>
    <property type="match status" value="1"/>
</dbReference>
<dbReference type="PANTHER" id="PTHR47383:SF2">
    <property type="entry name" value="OS04G0616000 PROTEIN"/>
    <property type="match status" value="1"/>
</dbReference>
<dbReference type="InterPro" id="IPR058935">
    <property type="entry name" value="At4g15545-like_C"/>
</dbReference>
<feature type="coiled-coil region" evidence="1">
    <location>
        <begin position="48"/>
        <end position="96"/>
    </location>
</feature>
<evidence type="ECO:0000313" key="4">
    <source>
        <dbReference type="EMBL" id="CAL5069955.1"/>
    </source>
</evidence>
<keyword evidence="5" id="KW-1185">Reference proteome</keyword>
<name>A0ABC9F8K2_9POAL</name>
<keyword evidence="1" id="KW-0175">Coiled coil</keyword>
<reference evidence="4" key="1">
    <citation type="submission" date="2024-10" db="EMBL/GenBank/DDBJ databases">
        <authorList>
            <person name="Ryan C."/>
        </authorList>
    </citation>
    <scope>NUCLEOTIDE SEQUENCE [LARGE SCALE GENOMIC DNA]</scope>
</reference>
<feature type="compositionally biased region" description="Low complexity" evidence="2">
    <location>
        <begin position="159"/>
        <end position="175"/>
    </location>
</feature>